<gene>
    <name evidence="1" type="ORF">QTO32_00535</name>
</gene>
<evidence type="ECO:0000313" key="1">
    <source>
        <dbReference type="EMBL" id="WMI30398.1"/>
    </source>
</evidence>
<reference evidence="1" key="2">
    <citation type="submission" date="2023-06" db="EMBL/GenBank/DDBJ databases">
        <authorList>
            <person name="Williams T.J."/>
            <person name="Allen M.A."/>
            <person name="Ivanova N."/>
            <person name="Huntemann M."/>
            <person name="Haque S."/>
            <person name="Hancock A.M."/>
            <person name="Brazendale S."/>
            <person name="Cavicchioli R."/>
        </authorList>
    </citation>
    <scope>NUCLEOTIDE SEQUENCE</scope>
    <source>
        <strain evidence="1">MAG_Ga0307966_1000010</strain>
    </source>
</reference>
<proteinExistence type="predicted"/>
<dbReference type="EMBL" id="CP128385">
    <property type="protein sequence ID" value="WMI30398.1"/>
    <property type="molecule type" value="Genomic_DNA"/>
</dbReference>
<dbReference type="AlphaFoldDB" id="A0AA51BK71"/>
<protein>
    <submittedName>
        <fullName evidence="1">Uncharacterized protein</fullName>
    </submittedName>
</protein>
<reference evidence="1" key="1">
    <citation type="journal article" date="2021" name="Front. Microbiol.">
        <title>Genome Analysis of a Verrucomicrobial Endosymbiont With a Tiny Genome Discovered in an Antarctic Lake.</title>
        <authorList>
            <person name="Williams T.J."/>
            <person name="Allen M.A."/>
            <person name="Ivanova N."/>
            <person name="Huntemann M."/>
            <person name="Haque S."/>
            <person name="Hancock A.M."/>
            <person name="Brazendale S."/>
            <person name="Cavicchioli R."/>
        </authorList>
    </citation>
    <scope>NUCLEOTIDE SEQUENCE</scope>
    <source>
        <strain evidence="1">MAG_Ga0307966_1000010</strain>
    </source>
</reference>
<accession>A0AA51BK71</accession>
<organism evidence="1">
    <name type="scientific">Candidatus Organicella extenuata</name>
    <dbReference type="NCBI Taxonomy" id="2841811"/>
    <lineage>
        <taxon>Bacteria</taxon>
        <taxon>Pseudomonadati</taxon>
        <taxon>Verrucomicrobiota</taxon>
        <taxon>Candidatus Organicella</taxon>
    </lineage>
</organism>
<name>A0AA51BK71_9BACT</name>
<dbReference type="Gene3D" id="2.40.240.10">
    <property type="entry name" value="Ribosomal Protein L25, Chain P"/>
    <property type="match status" value="1"/>
</dbReference>
<sequence>MINIPTKVRGDSSLGSSKSRIYIKLGLIPCAVSTKSKVGLNIIISSRKVNFLLKKRVNLFNKKITLLFKNNKKLNCVLESITKDCLTGEPNNLNFLEE</sequence>
<dbReference type="InterPro" id="IPR020056">
    <property type="entry name" value="Rbsml_bL25/Gln-tRNA_synth_N"/>
</dbReference>
<dbReference type="Proteomes" id="UP001238843">
    <property type="component" value="Chromosome"/>
</dbReference>